<dbReference type="AlphaFoldDB" id="A0A7K1XTL8"/>
<dbReference type="Proteomes" id="UP000451233">
    <property type="component" value="Unassembled WGS sequence"/>
</dbReference>
<name>A0A7K1XTL8_9SPHI</name>
<accession>A0A7K1XTL8</accession>
<dbReference type="RefSeq" id="WP_160905294.1">
    <property type="nucleotide sequence ID" value="NZ_WVHS01000001.1"/>
</dbReference>
<gene>
    <name evidence="1" type="ORF">GS398_03310</name>
</gene>
<keyword evidence="2" id="KW-1185">Reference proteome</keyword>
<evidence type="ECO:0008006" key="3">
    <source>
        <dbReference type="Google" id="ProtNLM"/>
    </source>
</evidence>
<organism evidence="1 2">
    <name type="scientific">Hufsiella ginkgonis</name>
    <dbReference type="NCBI Taxonomy" id="2695274"/>
    <lineage>
        <taxon>Bacteria</taxon>
        <taxon>Pseudomonadati</taxon>
        <taxon>Bacteroidota</taxon>
        <taxon>Sphingobacteriia</taxon>
        <taxon>Sphingobacteriales</taxon>
        <taxon>Sphingobacteriaceae</taxon>
        <taxon>Hufsiella</taxon>
    </lineage>
</organism>
<reference evidence="1 2" key="1">
    <citation type="submission" date="2019-11" db="EMBL/GenBank/DDBJ databases">
        <title>Pedobacter sp. HMF7056 Genome sequencing and assembly.</title>
        <authorList>
            <person name="Kang H."/>
            <person name="Kim H."/>
            <person name="Joh K."/>
        </authorList>
    </citation>
    <scope>NUCLEOTIDE SEQUENCE [LARGE SCALE GENOMIC DNA]</scope>
    <source>
        <strain evidence="1 2">HMF7056</strain>
    </source>
</reference>
<evidence type="ECO:0000313" key="1">
    <source>
        <dbReference type="EMBL" id="MXV14314.1"/>
    </source>
</evidence>
<evidence type="ECO:0000313" key="2">
    <source>
        <dbReference type="Proteomes" id="UP000451233"/>
    </source>
</evidence>
<protein>
    <recommendedName>
        <fullName evidence="3">Type II toxin-antitoxin system PemK/MazF family toxin</fullName>
    </recommendedName>
</protein>
<proteinExistence type="predicted"/>
<dbReference type="EMBL" id="WVHS01000001">
    <property type="protein sequence ID" value="MXV14314.1"/>
    <property type="molecule type" value="Genomic_DNA"/>
</dbReference>
<comment type="caution">
    <text evidence="1">The sequence shown here is derived from an EMBL/GenBank/DDBJ whole genome shotgun (WGS) entry which is preliminary data.</text>
</comment>
<sequence>MTSLADAFSNEERARFANDSLAIGVVIKIFVVDTTPPKEKRVIVMGESFDRLLVATVYINTELNENVFPTDELKSLNPQFLSENRDYLAHDSYVDCSNLHPIKKELLANIIAGDPSRVLGNLSGDDLKQLRSVIKSAKTIKPSLKKTFGLFL</sequence>